<evidence type="ECO:0000313" key="1">
    <source>
        <dbReference type="EnsemblMetazoa" id="PPAI001451-PA"/>
    </source>
</evidence>
<protein>
    <submittedName>
        <fullName evidence="1">Uncharacterized protein</fullName>
    </submittedName>
</protein>
<dbReference type="VEuPathDB" id="VectorBase:PPAI001451"/>
<accession>A0A1B0D278</accession>
<dbReference type="EMBL" id="AJVK01022584">
    <property type="status" value="NOT_ANNOTATED_CDS"/>
    <property type="molecule type" value="Genomic_DNA"/>
</dbReference>
<organism evidence="1 2">
    <name type="scientific">Phlebotomus papatasi</name>
    <name type="common">Sandfly</name>
    <dbReference type="NCBI Taxonomy" id="29031"/>
    <lineage>
        <taxon>Eukaryota</taxon>
        <taxon>Metazoa</taxon>
        <taxon>Ecdysozoa</taxon>
        <taxon>Arthropoda</taxon>
        <taxon>Hexapoda</taxon>
        <taxon>Insecta</taxon>
        <taxon>Pterygota</taxon>
        <taxon>Neoptera</taxon>
        <taxon>Endopterygota</taxon>
        <taxon>Diptera</taxon>
        <taxon>Nematocera</taxon>
        <taxon>Psychodoidea</taxon>
        <taxon>Psychodidae</taxon>
        <taxon>Phlebotomus</taxon>
        <taxon>Phlebotomus</taxon>
    </lineage>
</organism>
<dbReference type="EMBL" id="AJVK01022583">
    <property type="status" value="NOT_ANNOTATED_CDS"/>
    <property type="molecule type" value="Genomic_DNA"/>
</dbReference>
<dbReference type="Proteomes" id="UP000092462">
    <property type="component" value="Unassembled WGS sequence"/>
</dbReference>
<dbReference type="EnsemblMetazoa" id="PPAI001451-RA">
    <property type="protein sequence ID" value="PPAI001451-PA"/>
    <property type="gene ID" value="PPAI001451"/>
</dbReference>
<name>A0A1B0D278_PHLPP</name>
<proteinExistence type="predicted"/>
<dbReference type="VEuPathDB" id="VectorBase:PPAPM1_012595"/>
<evidence type="ECO:0000313" key="2">
    <source>
        <dbReference type="Proteomes" id="UP000092462"/>
    </source>
</evidence>
<reference evidence="1" key="1">
    <citation type="submission" date="2022-08" db="UniProtKB">
        <authorList>
            <consortium name="EnsemblMetazoa"/>
        </authorList>
    </citation>
    <scope>IDENTIFICATION</scope>
    <source>
        <strain evidence="1">Israel</strain>
    </source>
</reference>
<keyword evidence="2" id="KW-1185">Reference proteome</keyword>
<sequence length="102" mass="11505">MAKLQRKSFRVLFGGCNNGANVTVPAPLRIPRTWTRVLRLTQPPKVPIEEFIQHENRINAKNFCGNDNTRLSVKDGKGRTAAHQAAARNKVNILQFIRDQQG</sequence>
<dbReference type="AlphaFoldDB" id="A0A1B0D278"/>